<dbReference type="FunFam" id="2.40.50.40:FF:000002">
    <property type="entry name" value="C-C motif chemokine"/>
    <property type="match status" value="1"/>
</dbReference>
<proteinExistence type="inferred from homology"/>
<organism evidence="7 8">
    <name type="scientific">Chrysochloris asiatica</name>
    <name type="common">Cape golden mole</name>
    <dbReference type="NCBI Taxonomy" id="185453"/>
    <lineage>
        <taxon>Eukaryota</taxon>
        <taxon>Metazoa</taxon>
        <taxon>Chordata</taxon>
        <taxon>Craniata</taxon>
        <taxon>Vertebrata</taxon>
        <taxon>Euteleostomi</taxon>
        <taxon>Mammalia</taxon>
        <taxon>Eutheria</taxon>
        <taxon>Afrotheria</taxon>
        <taxon>Chrysochloridae</taxon>
        <taxon>Chrysochlorinae</taxon>
        <taxon>Chrysochloris</taxon>
    </lineage>
</organism>
<dbReference type="CTD" id="6358"/>
<comment type="similarity">
    <text evidence="1 4">Belongs to the intercrine beta (chemokine CC) family.</text>
</comment>
<protein>
    <recommendedName>
        <fullName evidence="4">C-C motif chemokine</fullName>
    </recommendedName>
</protein>
<feature type="domain" description="Chemokine interleukin-8-like" evidence="6">
    <location>
        <begin position="43"/>
        <end position="101"/>
    </location>
</feature>
<evidence type="ECO:0000256" key="2">
    <source>
        <dbReference type="ARBA" id="ARBA00022514"/>
    </source>
</evidence>
<evidence type="ECO:0000256" key="4">
    <source>
        <dbReference type="RuleBase" id="RU361150"/>
    </source>
</evidence>
<dbReference type="PROSITE" id="PS00472">
    <property type="entry name" value="SMALL_CYTOKINES_CC"/>
    <property type="match status" value="1"/>
</dbReference>
<dbReference type="GeneID" id="102835739"/>
<evidence type="ECO:0000259" key="6">
    <source>
        <dbReference type="SMART" id="SM00199"/>
    </source>
</evidence>
<feature type="region of interest" description="Disordered" evidence="5">
    <location>
        <begin position="116"/>
        <end position="152"/>
    </location>
</feature>
<dbReference type="Proteomes" id="UP000504623">
    <property type="component" value="Unplaced"/>
</dbReference>
<feature type="compositionally biased region" description="Polar residues" evidence="5">
    <location>
        <begin position="119"/>
        <end position="130"/>
    </location>
</feature>
<keyword evidence="3" id="KW-1015">Disulfide bond</keyword>
<reference evidence="8" key="1">
    <citation type="submission" date="2025-08" db="UniProtKB">
        <authorList>
            <consortium name="RefSeq"/>
        </authorList>
    </citation>
    <scope>IDENTIFICATION</scope>
    <source>
        <tissue evidence="8">Spleen</tissue>
    </source>
</reference>
<dbReference type="RefSeq" id="XP_006833686.1">
    <property type="nucleotide sequence ID" value="XM_006833623.1"/>
</dbReference>
<dbReference type="SUPFAM" id="SSF54117">
    <property type="entry name" value="Interleukin 8-like chemokines"/>
    <property type="match status" value="1"/>
</dbReference>
<keyword evidence="2 4" id="KW-0202">Cytokine</keyword>
<dbReference type="PANTHER" id="PTHR12015">
    <property type="entry name" value="SMALL INDUCIBLE CYTOKINE A"/>
    <property type="match status" value="1"/>
</dbReference>
<dbReference type="GO" id="GO:0061844">
    <property type="term" value="P:antimicrobial humoral immune response mediated by antimicrobial peptide"/>
    <property type="evidence" value="ECO:0007669"/>
    <property type="project" value="TreeGrafter"/>
</dbReference>
<keyword evidence="4" id="KW-0145">Chemotaxis</keyword>
<dbReference type="GO" id="GO:0070098">
    <property type="term" value="P:chemokine-mediated signaling pathway"/>
    <property type="evidence" value="ECO:0007669"/>
    <property type="project" value="TreeGrafter"/>
</dbReference>
<sequence length="152" mass="17033">MRMQQDREAYRFLVREADPMAADNKGVMSTKPVKARPGEPYRPSECCFAFVTHPIPRVRISHYYETSSQCAMPGVIFTTKRNHSFCANPNDDWVQDYIKDLKKNLKRCQGPALHRLFRGSTSPQSGQSPVNLAAGEQMTSGKKDAQLSPGAV</sequence>
<keyword evidence="7" id="KW-1185">Reference proteome</keyword>
<dbReference type="GO" id="GO:0030335">
    <property type="term" value="P:positive regulation of cell migration"/>
    <property type="evidence" value="ECO:0007669"/>
    <property type="project" value="TreeGrafter"/>
</dbReference>
<gene>
    <name evidence="8" type="primary">CCL14</name>
</gene>
<evidence type="ECO:0000256" key="1">
    <source>
        <dbReference type="ARBA" id="ARBA00010868"/>
    </source>
</evidence>
<dbReference type="InterPro" id="IPR001811">
    <property type="entry name" value="Chemokine_IL8-like_dom"/>
</dbReference>
<dbReference type="GO" id="GO:0048020">
    <property type="term" value="F:CCR chemokine receptor binding"/>
    <property type="evidence" value="ECO:0007669"/>
    <property type="project" value="TreeGrafter"/>
</dbReference>
<evidence type="ECO:0000313" key="8">
    <source>
        <dbReference type="RefSeq" id="XP_006833686.1"/>
    </source>
</evidence>
<dbReference type="InterPro" id="IPR000827">
    <property type="entry name" value="Chemokine_CC_CS"/>
</dbReference>
<dbReference type="OrthoDB" id="9447832at2759"/>
<dbReference type="Pfam" id="PF00048">
    <property type="entry name" value="IL8"/>
    <property type="match status" value="1"/>
</dbReference>
<accession>A0A9B0T425</accession>
<keyword evidence="4" id="KW-0964">Secreted</keyword>
<evidence type="ECO:0000313" key="7">
    <source>
        <dbReference type="Proteomes" id="UP000504623"/>
    </source>
</evidence>
<dbReference type="CDD" id="cd00272">
    <property type="entry name" value="Chemokine_CC"/>
    <property type="match status" value="1"/>
</dbReference>
<dbReference type="GO" id="GO:0008009">
    <property type="term" value="F:chemokine activity"/>
    <property type="evidence" value="ECO:0007669"/>
    <property type="project" value="InterPro"/>
</dbReference>
<dbReference type="SMART" id="SM00199">
    <property type="entry name" value="SCY"/>
    <property type="match status" value="1"/>
</dbReference>
<dbReference type="InterPro" id="IPR039809">
    <property type="entry name" value="Chemokine_b/g/d"/>
</dbReference>
<comment type="subcellular location">
    <subcellularLocation>
        <location evidence="4">Secreted</location>
    </subcellularLocation>
</comment>
<dbReference type="GO" id="GO:0005615">
    <property type="term" value="C:extracellular space"/>
    <property type="evidence" value="ECO:0007669"/>
    <property type="project" value="UniProtKB-KW"/>
</dbReference>
<dbReference type="InterPro" id="IPR036048">
    <property type="entry name" value="Interleukin_8-like_sf"/>
</dbReference>
<name>A0A9B0T425_CHRAS</name>
<dbReference type="GO" id="GO:0006954">
    <property type="term" value="P:inflammatory response"/>
    <property type="evidence" value="ECO:0007669"/>
    <property type="project" value="TreeGrafter"/>
</dbReference>
<dbReference type="Gene3D" id="2.40.50.40">
    <property type="match status" value="1"/>
</dbReference>
<evidence type="ECO:0000256" key="5">
    <source>
        <dbReference type="SAM" id="MobiDB-lite"/>
    </source>
</evidence>
<dbReference type="PANTHER" id="PTHR12015:SF110">
    <property type="entry name" value="C-C MOTIF CHEMOKINE 14"/>
    <property type="match status" value="1"/>
</dbReference>
<evidence type="ECO:0000256" key="3">
    <source>
        <dbReference type="ARBA" id="ARBA00023157"/>
    </source>
</evidence>
<dbReference type="AlphaFoldDB" id="A0A9B0T425"/>